<comment type="subcellular location">
    <subcellularLocation>
        <location evidence="1">Membrane</location>
        <topology evidence="1">Multi-pass membrane protein</topology>
    </subcellularLocation>
</comment>
<feature type="repeat" description="Solcar" evidence="6">
    <location>
        <begin position="128"/>
        <end position="216"/>
    </location>
</feature>
<name>A0AAD2FRM8_9STRA</name>
<dbReference type="InterPro" id="IPR002067">
    <property type="entry name" value="MCP"/>
</dbReference>
<keyword evidence="9" id="KW-1185">Reference proteome</keyword>
<comment type="caution">
    <text evidence="8">The sequence shown here is derived from an EMBL/GenBank/DDBJ whole genome shotgun (WGS) entry which is preliminary data.</text>
</comment>
<dbReference type="PROSITE" id="PS50920">
    <property type="entry name" value="SOLCAR"/>
    <property type="match status" value="3"/>
</dbReference>
<evidence type="ECO:0000313" key="9">
    <source>
        <dbReference type="Proteomes" id="UP001295423"/>
    </source>
</evidence>
<dbReference type="Pfam" id="PF00153">
    <property type="entry name" value="Mito_carr"/>
    <property type="match status" value="3"/>
</dbReference>
<evidence type="ECO:0000256" key="5">
    <source>
        <dbReference type="ARBA" id="ARBA00023136"/>
    </source>
</evidence>
<dbReference type="GO" id="GO:0016020">
    <property type="term" value="C:membrane"/>
    <property type="evidence" value="ECO:0007669"/>
    <property type="project" value="UniProtKB-SubCell"/>
</dbReference>
<evidence type="ECO:0000256" key="3">
    <source>
        <dbReference type="ARBA" id="ARBA00022692"/>
    </source>
</evidence>
<dbReference type="InterPro" id="IPR018108">
    <property type="entry name" value="MCP_transmembrane"/>
</dbReference>
<keyword evidence="4" id="KW-0677">Repeat</keyword>
<dbReference type="EMBL" id="CAKOGP040001770">
    <property type="protein sequence ID" value="CAJ1950778.1"/>
    <property type="molecule type" value="Genomic_DNA"/>
</dbReference>
<evidence type="ECO:0008006" key="10">
    <source>
        <dbReference type="Google" id="ProtNLM"/>
    </source>
</evidence>
<reference evidence="8" key="1">
    <citation type="submission" date="2023-08" db="EMBL/GenBank/DDBJ databases">
        <authorList>
            <person name="Audoor S."/>
            <person name="Bilcke G."/>
        </authorList>
    </citation>
    <scope>NUCLEOTIDE SEQUENCE</scope>
</reference>
<dbReference type="SUPFAM" id="SSF103506">
    <property type="entry name" value="Mitochondrial carrier"/>
    <property type="match status" value="1"/>
</dbReference>
<evidence type="ECO:0000256" key="7">
    <source>
        <dbReference type="RuleBase" id="RU000488"/>
    </source>
</evidence>
<accession>A0AAD2FRM8</accession>
<dbReference type="PANTHER" id="PTHR24089">
    <property type="entry name" value="SOLUTE CARRIER FAMILY 25"/>
    <property type="match status" value="1"/>
</dbReference>
<keyword evidence="3 6" id="KW-0812">Transmembrane</keyword>
<dbReference type="GO" id="GO:0055085">
    <property type="term" value="P:transmembrane transport"/>
    <property type="evidence" value="ECO:0007669"/>
    <property type="project" value="InterPro"/>
</dbReference>
<keyword evidence="2 7" id="KW-0813">Transport</keyword>
<sequence length="359" mass="39570">MELKTSALTEELIKLPKEIRNLLSGGIAGMAAKSVVAPFDRIKILYQISSAEFHISNVPKVAMNIVRTEGLQALWKGNTATMIRVFPYSGIQFMIFDRCKTFLLREQEMTYVQQKITDPEAPKPTWGMTPLQSLMSGMLAGASSVCVTYPLDLTRAQLAVLRRRSDAPNLRFYQIIAQNYTNRGLPGLFRGITPTMMGILPYSGIAYSVNEQTKRRIQNMTGRDVTTVERMVCGGLSGLIAQTIAYPLEVTRRRMQTIGIIPTSGTDAAVDSVGKGSSRAGAVEAAIRAVTPTKPPSMAAIVRELYAEQGIPGFFKGVTLNWFKGPIAFSISFTIFDTVQSRLSTESERELRLPKQQTS</sequence>
<protein>
    <recommendedName>
        <fullName evidence="10">Mitochondrial carrier protein</fullName>
    </recommendedName>
</protein>
<evidence type="ECO:0000256" key="4">
    <source>
        <dbReference type="ARBA" id="ARBA00022737"/>
    </source>
</evidence>
<gene>
    <name evidence="8" type="ORF">CYCCA115_LOCUS12752</name>
</gene>
<dbReference type="Proteomes" id="UP001295423">
    <property type="component" value="Unassembled WGS sequence"/>
</dbReference>
<feature type="repeat" description="Solcar" evidence="6">
    <location>
        <begin position="16"/>
        <end position="102"/>
    </location>
</feature>
<keyword evidence="5 6" id="KW-0472">Membrane</keyword>
<dbReference type="PRINTS" id="PR00926">
    <property type="entry name" value="MITOCARRIER"/>
</dbReference>
<dbReference type="InterPro" id="IPR023395">
    <property type="entry name" value="MCP_dom_sf"/>
</dbReference>
<organism evidence="8 9">
    <name type="scientific">Cylindrotheca closterium</name>
    <dbReference type="NCBI Taxonomy" id="2856"/>
    <lineage>
        <taxon>Eukaryota</taxon>
        <taxon>Sar</taxon>
        <taxon>Stramenopiles</taxon>
        <taxon>Ochrophyta</taxon>
        <taxon>Bacillariophyta</taxon>
        <taxon>Bacillariophyceae</taxon>
        <taxon>Bacillariophycidae</taxon>
        <taxon>Bacillariales</taxon>
        <taxon>Bacillariaceae</taxon>
        <taxon>Cylindrotheca</taxon>
    </lineage>
</organism>
<evidence type="ECO:0000256" key="6">
    <source>
        <dbReference type="PROSITE-ProRule" id="PRU00282"/>
    </source>
</evidence>
<evidence type="ECO:0000256" key="2">
    <source>
        <dbReference type="ARBA" id="ARBA00022448"/>
    </source>
</evidence>
<feature type="repeat" description="Solcar" evidence="6">
    <location>
        <begin position="225"/>
        <end position="342"/>
    </location>
</feature>
<dbReference type="Gene3D" id="1.50.40.10">
    <property type="entry name" value="Mitochondrial carrier domain"/>
    <property type="match status" value="1"/>
</dbReference>
<dbReference type="AlphaFoldDB" id="A0AAD2FRM8"/>
<evidence type="ECO:0000313" key="8">
    <source>
        <dbReference type="EMBL" id="CAJ1950778.1"/>
    </source>
</evidence>
<comment type="similarity">
    <text evidence="7">Belongs to the mitochondrial carrier (TC 2.A.29) family.</text>
</comment>
<evidence type="ECO:0000256" key="1">
    <source>
        <dbReference type="ARBA" id="ARBA00004141"/>
    </source>
</evidence>
<proteinExistence type="inferred from homology"/>